<evidence type="ECO:0000256" key="3">
    <source>
        <dbReference type="ARBA" id="ARBA00023274"/>
    </source>
</evidence>
<keyword evidence="2 5" id="KW-0689">Ribosomal protein</keyword>
<comment type="caution">
    <text evidence="8">The sequence shown here is derived from an EMBL/GenBank/DDBJ whole genome shotgun (WGS) entry which is preliminary data.</text>
</comment>
<evidence type="ECO:0000256" key="5">
    <source>
        <dbReference type="HAMAP-Rule" id="MF_01366"/>
    </source>
</evidence>
<dbReference type="PANTHER" id="PTHR11545">
    <property type="entry name" value="RIBOSOMAL PROTEIN L13"/>
    <property type="match status" value="1"/>
</dbReference>
<dbReference type="GO" id="GO:0003735">
    <property type="term" value="F:structural constituent of ribosome"/>
    <property type="evidence" value="ECO:0007669"/>
    <property type="project" value="InterPro"/>
</dbReference>
<dbReference type="AlphaFoldDB" id="A0A7C0VC88"/>
<dbReference type="EMBL" id="DQWE01000189">
    <property type="protein sequence ID" value="HDI82935.1"/>
    <property type="molecule type" value="Genomic_DNA"/>
</dbReference>
<evidence type="ECO:0000256" key="2">
    <source>
        <dbReference type="ARBA" id="ARBA00022980"/>
    </source>
</evidence>
<comment type="subunit">
    <text evidence="5">Part of the 50S ribosomal subunit.</text>
</comment>
<comment type="function">
    <text evidence="5 7">This protein is one of the early assembly proteins of the 50S ribosomal subunit, although it is not seen to bind rRNA by itself. It is important during the early stages of 50S assembly.</text>
</comment>
<name>A0A7C0VC88_UNCW3</name>
<dbReference type="GO" id="GO:0006412">
    <property type="term" value="P:translation"/>
    <property type="evidence" value="ECO:0007669"/>
    <property type="project" value="UniProtKB-UniRule"/>
</dbReference>
<dbReference type="HAMAP" id="MF_01366">
    <property type="entry name" value="Ribosomal_uL13"/>
    <property type="match status" value="1"/>
</dbReference>
<dbReference type="InterPro" id="IPR005822">
    <property type="entry name" value="Ribosomal_uL13"/>
</dbReference>
<evidence type="ECO:0000256" key="1">
    <source>
        <dbReference type="ARBA" id="ARBA00006227"/>
    </source>
</evidence>
<dbReference type="PIRSF" id="PIRSF002181">
    <property type="entry name" value="Ribosomal_L13"/>
    <property type="match status" value="1"/>
</dbReference>
<dbReference type="PROSITE" id="PS00783">
    <property type="entry name" value="RIBOSOMAL_L13"/>
    <property type="match status" value="1"/>
</dbReference>
<gene>
    <name evidence="5 7" type="primary">rplM</name>
    <name evidence="8" type="ORF">ENF18_03985</name>
</gene>
<dbReference type="InterPro" id="IPR005823">
    <property type="entry name" value="Ribosomal_uL13_bac-type"/>
</dbReference>
<evidence type="ECO:0000256" key="6">
    <source>
        <dbReference type="RuleBase" id="RU003877"/>
    </source>
</evidence>
<sequence>MRTFTLRKEDVKREWYVVDATGIPLGRLATRIATILRGKHKPEYTPHIDNGDFVICINADKVLLTGKKEEQKKYYRHSGYLGGLKVIPFRMMKEKKPEEIIYHAVRGMLPKNKLGRKMIKKLKVYAGDKHPHEAQKPKVLEIGG</sequence>
<dbReference type="PANTHER" id="PTHR11545:SF2">
    <property type="entry name" value="LARGE RIBOSOMAL SUBUNIT PROTEIN UL13M"/>
    <property type="match status" value="1"/>
</dbReference>
<dbReference type="InterPro" id="IPR023563">
    <property type="entry name" value="Ribosomal_uL13_CS"/>
</dbReference>
<dbReference type="CDD" id="cd00392">
    <property type="entry name" value="Ribosomal_L13"/>
    <property type="match status" value="1"/>
</dbReference>
<proteinExistence type="inferred from homology"/>
<dbReference type="GO" id="GO:0017148">
    <property type="term" value="P:negative regulation of translation"/>
    <property type="evidence" value="ECO:0007669"/>
    <property type="project" value="TreeGrafter"/>
</dbReference>
<dbReference type="Gene3D" id="3.90.1180.10">
    <property type="entry name" value="Ribosomal protein L13"/>
    <property type="match status" value="1"/>
</dbReference>
<evidence type="ECO:0000256" key="7">
    <source>
        <dbReference type="RuleBase" id="RU003878"/>
    </source>
</evidence>
<dbReference type="FunFam" id="3.90.1180.10:FF:000001">
    <property type="entry name" value="50S ribosomal protein L13"/>
    <property type="match status" value="1"/>
</dbReference>
<dbReference type="Proteomes" id="UP000885847">
    <property type="component" value="Unassembled WGS sequence"/>
</dbReference>
<evidence type="ECO:0000256" key="4">
    <source>
        <dbReference type="ARBA" id="ARBA00035201"/>
    </source>
</evidence>
<reference evidence="8" key="1">
    <citation type="journal article" date="2020" name="mSystems">
        <title>Genome- and Community-Level Interaction Insights into Carbon Utilization and Element Cycling Functions of Hydrothermarchaeota in Hydrothermal Sediment.</title>
        <authorList>
            <person name="Zhou Z."/>
            <person name="Liu Y."/>
            <person name="Xu W."/>
            <person name="Pan J."/>
            <person name="Luo Z.H."/>
            <person name="Li M."/>
        </authorList>
    </citation>
    <scope>NUCLEOTIDE SEQUENCE [LARGE SCALE GENOMIC DNA]</scope>
    <source>
        <strain evidence="8">HyVt-102</strain>
    </source>
</reference>
<dbReference type="SUPFAM" id="SSF52161">
    <property type="entry name" value="Ribosomal protein L13"/>
    <property type="match status" value="1"/>
</dbReference>
<dbReference type="InterPro" id="IPR036899">
    <property type="entry name" value="Ribosomal_uL13_sf"/>
</dbReference>
<accession>A0A7C0VC88</accession>
<comment type="similarity">
    <text evidence="1 5 6">Belongs to the universal ribosomal protein uL13 family.</text>
</comment>
<dbReference type="Pfam" id="PF00572">
    <property type="entry name" value="Ribosomal_L13"/>
    <property type="match status" value="1"/>
</dbReference>
<dbReference type="NCBIfam" id="TIGR01066">
    <property type="entry name" value="rplM_bact"/>
    <property type="match status" value="1"/>
</dbReference>
<keyword evidence="3 5" id="KW-0687">Ribonucleoprotein</keyword>
<protein>
    <recommendedName>
        <fullName evidence="4 5">Large ribosomal subunit protein uL13</fullName>
    </recommendedName>
</protein>
<dbReference type="GO" id="GO:0022625">
    <property type="term" value="C:cytosolic large ribosomal subunit"/>
    <property type="evidence" value="ECO:0007669"/>
    <property type="project" value="TreeGrafter"/>
</dbReference>
<evidence type="ECO:0000313" key="8">
    <source>
        <dbReference type="EMBL" id="HDI82935.1"/>
    </source>
</evidence>
<organism evidence="8">
    <name type="scientific">candidate division WOR-3 bacterium</name>
    <dbReference type="NCBI Taxonomy" id="2052148"/>
    <lineage>
        <taxon>Bacteria</taxon>
        <taxon>Bacteria division WOR-3</taxon>
    </lineage>
</organism>
<dbReference type="GO" id="GO:0003729">
    <property type="term" value="F:mRNA binding"/>
    <property type="evidence" value="ECO:0007669"/>
    <property type="project" value="TreeGrafter"/>
</dbReference>